<protein>
    <submittedName>
        <fullName evidence="2">Cellulose-binding protein</fullName>
    </submittedName>
</protein>
<dbReference type="RefSeq" id="WP_099640825.1">
    <property type="nucleotide sequence ID" value="NZ_NKHF01000018.1"/>
</dbReference>
<dbReference type="PANTHER" id="PTHR34219:SF8">
    <property type="entry name" value="PEPSY DOMAIN-CONTAINING PROTEIN"/>
    <property type="match status" value="1"/>
</dbReference>
<feature type="transmembrane region" description="Helical" evidence="1">
    <location>
        <begin position="146"/>
        <end position="172"/>
    </location>
</feature>
<dbReference type="PANTHER" id="PTHR34219">
    <property type="entry name" value="IRON-REGULATED INNER MEMBRANE PROTEIN-RELATED"/>
    <property type="match status" value="1"/>
</dbReference>
<feature type="transmembrane region" description="Helical" evidence="1">
    <location>
        <begin position="12"/>
        <end position="32"/>
    </location>
</feature>
<dbReference type="InterPro" id="IPR005625">
    <property type="entry name" value="PepSY-ass_TM"/>
</dbReference>
<proteinExistence type="predicted"/>
<name>A0A2A5JUM9_PSEO7</name>
<dbReference type="Proteomes" id="UP000228621">
    <property type="component" value="Unassembled WGS sequence"/>
</dbReference>
<dbReference type="OrthoDB" id="5294804at2"/>
<keyword evidence="3" id="KW-1185">Reference proteome</keyword>
<feature type="transmembrane region" description="Helical" evidence="1">
    <location>
        <begin position="192"/>
        <end position="214"/>
    </location>
</feature>
<evidence type="ECO:0000256" key="1">
    <source>
        <dbReference type="SAM" id="Phobius"/>
    </source>
</evidence>
<reference evidence="3" key="1">
    <citation type="journal article" date="2019" name="Genome Announc.">
        <title>Draft Genome Sequence of Pseudoalteromonas piscicida Strain 36Y ROTHPW, an Hypersaline Seawater Isolate from the South Coast of Sonora, Mexico.</title>
        <authorList>
            <person name="Sanchez-Diaz R."/>
            <person name="Molina-Garza Z.J."/>
            <person name="Cruz-Suarez L.E."/>
            <person name="Selvin J."/>
            <person name="Kiran G.S."/>
            <person name="Ibarra-Gamez J.C."/>
            <person name="Gomez-Gil B."/>
            <person name="Galaviz-Silva L."/>
        </authorList>
    </citation>
    <scope>NUCLEOTIDE SEQUENCE [LARGE SCALE GENOMIC DNA]</scope>
    <source>
        <strain evidence="3">36Y_RITHPW</strain>
    </source>
</reference>
<gene>
    <name evidence="2" type="ORF">CEX98_03960</name>
</gene>
<evidence type="ECO:0000313" key="3">
    <source>
        <dbReference type="Proteomes" id="UP000228621"/>
    </source>
</evidence>
<accession>A0A2A5JUM9</accession>
<dbReference type="EMBL" id="NKHF01000018">
    <property type="protein sequence ID" value="PCK33066.1"/>
    <property type="molecule type" value="Genomic_DNA"/>
</dbReference>
<comment type="caution">
    <text evidence="2">The sequence shown here is derived from an EMBL/GenBank/DDBJ whole genome shotgun (WGS) entry which is preliminary data.</text>
</comment>
<organism evidence="2 3">
    <name type="scientific">Pseudoalteromonas piscicida</name>
    <dbReference type="NCBI Taxonomy" id="43662"/>
    <lineage>
        <taxon>Bacteria</taxon>
        <taxon>Pseudomonadati</taxon>
        <taxon>Pseudomonadota</taxon>
        <taxon>Gammaproteobacteria</taxon>
        <taxon>Alteromonadales</taxon>
        <taxon>Pseudoalteromonadaceae</taxon>
        <taxon>Pseudoalteromonas</taxon>
    </lineage>
</organism>
<dbReference type="Pfam" id="PF03929">
    <property type="entry name" value="PepSY_TM"/>
    <property type="match status" value="1"/>
</dbReference>
<evidence type="ECO:0000313" key="2">
    <source>
        <dbReference type="EMBL" id="PCK33066.1"/>
    </source>
</evidence>
<keyword evidence="1" id="KW-1133">Transmembrane helix</keyword>
<sequence>MRKTLFKWHSAMALIALLPLVIMSITGSMLVFKFEIDSVLLPEQATLSYQDRDVQRKTMNELVHYVANVHPNYEIGSWEIFDDGYEADRVYLLKHGTNTWFKTYLDPYAGEMLSTPVGIHSDFTDFILHLHYTLLLDDISETFPHMGVVIGLVVAILFTLLGISGLIIYRRFWRRFFSFRRSAPRLIVMSELHKLIGIWSAPVLLALGITGVYFNAVEYYHEAFEHQEEVPHVVNQAMFNRALDFDAMMQQSHQVVDGLKPTYWLFPFEPEQKNITIFGSVNDANPFISNYAATVSFDAQSGEQTFAYDIRTASMLDRLVDSFRKLHFGHFAGLPSKIIWCIMGAAPVLLGFSGLYLWWQRKRKRRQSKVNRRVAGLIR</sequence>
<dbReference type="AlphaFoldDB" id="A0A2A5JUM9"/>
<feature type="transmembrane region" description="Helical" evidence="1">
    <location>
        <begin position="337"/>
        <end position="359"/>
    </location>
</feature>
<keyword evidence="1" id="KW-0812">Transmembrane</keyword>
<keyword evidence="1" id="KW-0472">Membrane</keyword>